<dbReference type="PROSITE" id="PS51459">
    <property type="entry name" value="FIDO"/>
    <property type="match status" value="1"/>
</dbReference>
<feature type="domain" description="Fido" evidence="8">
    <location>
        <begin position="50"/>
        <end position="190"/>
    </location>
</feature>
<dbReference type="PANTHER" id="PTHR39560">
    <property type="entry name" value="PROTEIN ADENYLYLTRANSFERASE FIC-RELATED"/>
    <property type="match status" value="1"/>
</dbReference>
<gene>
    <name evidence="9" type="ORF">HZZ13_01105</name>
</gene>
<keyword evidence="4" id="KW-0067">ATP-binding</keyword>
<dbReference type="EMBL" id="JACCHP010000001">
    <property type="protein sequence ID" value="MBH5396414.1"/>
    <property type="molecule type" value="Genomic_DNA"/>
</dbReference>
<comment type="caution">
    <text evidence="9">The sequence shown here is derived from an EMBL/GenBank/DDBJ whole genome shotgun (WGS) entry which is preliminary data.</text>
</comment>
<dbReference type="Proteomes" id="UP000807370">
    <property type="component" value="Unassembled WGS sequence"/>
</dbReference>
<evidence type="ECO:0000259" key="8">
    <source>
        <dbReference type="PROSITE" id="PS51459"/>
    </source>
</evidence>
<evidence type="ECO:0000256" key="7">
    <source>
        <dbReference type="ARBA" id="ARBA00048696"/>
    </source>
</evidence>
<dbReference type="EC" id="2.7.7.108" evidence="5"/>
<evidence type="ECO:0000256" key="6">
    <source>
        <dbReference type="ARBA" id="ARBA00047939"/>
    </source>
</evidence>
<comment type="catalytic activity">
    <reaction evidence="7">
        <text>L-tyrosyl-[protein] + ATP = O-(5'-adenylyl)-L-tyrosyl-[protein] + diphosphate</text>
        <dbReference type="Rhea" id="RHEA:54288"/>
        <dbReference type="Rhea" id="RHEA-COMP:10136"/>
        <dbReference type="Rhea" id="RHEA-COMP:13846"/>
        <dbReference type="ChEBI" id="CHEBI:30616"/>
        <dbReference type="ChEBI" id="CHEBI:33019"/>
        <dbReference type="ChEBI" id="CHEBI:46858"/>
        <dbReference type="ChEBI" id="CHEBI:83624"/>
        <dbReference type="EC" id="2.7.7.108"/>
    </reaction>
</comment>
<keyword evidence="10" id="KW-1185">Reference proteome</keyword>
<accession>A0ABS0PGU8</accession>
<dbReference type="PANTHER" id="PTHR39560:SF1">
    <property type="entry name" value="PROTEIN ADENYLYLTRANSFERASE FIC-RELATED"/>
    <property type="match status" value="1"/>
</dbReference>
<organism evidence="9 10">
    <name type="scientific">Bradyrhizobium agreste</name>
    <dbReference type="NCBI Taxonomy" id="2751811"/>
    <lineage>
        <taxon>Bacteria</taxon>
        <taxon>Pseudomonadati</taxon>
        <taxon>Pseudomonadota</taxon>
        <taxon>Alphaproteobacteria</taxon>
        <taxon>Hyphomicrobiales</taxon>
        <taxon>Nitrobacteraceae</taxon>
        <taxon>Bradyrhizobium</taxon>
    </lineage>
</organism>
<dbReference type="RefSeq" id="WP_197957838.1">
    <property type="nucleotide sequence ID" value="NZ_JACCHP010000001.1"/>
</dbReference>
<proteinExistence type="predicted"/>
<evidence type="ECO:0000256" key="4">
    <source>
        <dbReference type="ARBA" id="ARBA00022840"/>
    </source>
</evidence>
<evidence type="ECO:0000313" key="10">
    <source>
        <dbReference type="Proteomes" id="UP000807370"/>
    </source>
</evidence>
<evidence type="ECO:0000256" key="1">
    <source>
        <dbReference type="ARBA" id="ARBA00022679"/>
    </source>
</evidence>
<evidence type="ECO:0000256" key="5">
    <source>
        <dbReference type="ARBA" id="ARBA00034531"/>
    </source>
</evidence>
<protein>
    <recommendedName>
        <fullName evidence="5">protein adenylyltransferase</fullName>
        <ecNumber evidence="5">2.7.7.108</ecNumber>
    </recommendedName>
</protein>
<keyword evidence="2" id="KW-0548">Nucleotidyltransferase</keyword>
<sequence>MYAAIDDPYCYPGTTVLKNKLGLREQRDLDAFETEISFQRSTEAMPTGRLSYTHYRAIHRHLFQDVYTWAGKVRTVRISKGGSTFCYPEHIDQEMSKLFKALAKAKHFKGSNPQAFAKQAAHFLAELNAIHPFREGNGRAQLTFLTLLAEKAGHPLVLRRLDPERIMKAVIASFGGNEAALTAVIQGLLEEQGRGSAR</sequence>
<keyword evidence="1" id="KW-0808">Transferase</keyword>
<dbReference type="InterPro" id="IPR036597">
    <property type="entry name" value="Fido-like_dom_sf"/>
</dbReference>
<comment type="catalytic activity">
    <reaction evidence="6">
        <text>L-threonyl-[protein] + ATP = 3-O-(5'-adenylyl)-L-threonyl-[protein] + diphosphate</text>
        <dbReference type="Rhea" id="RHEA:54292"/>
        <dbReference type="Rhea" id="RHEA-COMP:11060"/>
        <dbReference type="Rhea" id="RHEA-COMP:13847"/>
        <dbReference type="ChEBI" id="CHEBI:30013"/>
        <dbReference type="ChEBI" id="CHEBI:30616"/>
        <dbReference type="ChEBI" id="CHEBI:33019"/>
        <dbReference type="ChEBI" id="CHEBI:138113"/>
        <dbReference type="EC" id="2.7.7.108"/>
    </reaction>
</comment>
<evidence type="ECO:0000256" key="3">
    <source>
        <dbReference type="ARBA" id="ARBA00022741"/>
    </source>
</evidence>
<dbReference type="Pfam" id="PF02661">
    <property type="entry name" value="Fic"/>
    <property type="match status" value="1"/>
</dbReference>
<dbReference type="SUPFAM" id="SSF140931">
    <property type="entry name" value="Fic-like"/>
    <property type="match status" value="1"/>
</dbReference>
<evidence type="ECO:0000313" key="9">
    <source>
        <dbReference type="EMBL" id="MBH5396414.1"/>
    </source>
</evidence>
<keyword evidence="3" id="KW-0547">Nucleotide-binding</keyword>
<reference evidence="9 10" key="1">
    <citation type="submission" date="2020-07" db="EMBL/GenBank/DDBJ databases">
        <title>Bradyrhizobium diversity isolated from nodules of indigenous legumes of Western Australia.</title>
        <authorList>
            <person name="Klepa M.S."/>
        </authorList>
    </citation>
    <scope>NUCLEOTIDE SEQUENCE [LARGE SCALE GENOMIC DNA]</scope>
    <source>
        <strain evidence="9 10">CNPSo 4010</strain>
    </source>
</reference>
<dbReference type="InterPro" id="IPR003812">
    <property type="entry name" value="Fido"/>
</dbReference>
<evidence type="ECO:0000256" key="2">
    <source>
        <dbReference type="ARBA" id="ARBA00022695"/>
    </source>
</evidence>
<name>A0ABS0PGU8_9BRAD</name>
<dbReference type="Gene3D" id="1.10.3290.10">
    <property type="entry name" value="Fido-like domain"/>
    <property type="match status" value="1"/>
</dbReference>